<accession>A0A449AV71</accession>
<proteinExistence type="predicted"/>
<dbReference type="PANTHER" id="PTHR46889">
    <property type="entry name" value="TRANSPOSASE INSF FOR INSERTION SEQUENCE IS3B-RELATED"/>
    <property type="match status" value="1"/>
</dbReference>
<organism evidence="3 4">
    <name type="scientific">Mycoplasmopsis glycophila</name>
    <dbReference type="NCBI Taxonomy" id="171285"/>
    <lineage>
        <taxon>Bacteria</taxon>
        <taxon>Bacillati</taxon>
        <taxon>Mycoplasmatota</taxon>
        <taxon>Mycoplasmoidales</taxon>
        <taxon>Metamycoplasmataceae</taxon>
        <taxon>Mycoplasmopsis</taxon>
    </lineage>
</organism>
<reference evidence="3 4" key="1">
    <citation type="submission" date="2019-01" db="EMBL/GenBank/DDBJ databases">
        <authorList>
            <consortium name="Pathogen Informatics"/>
        </authorList>
    </citation>
    <scope>NUCLEOTIDE SEQUENCE [LARGE SCALE GENOMIC DNA]</scope>
    <source>
        <strain evidence="3 4">NCTC10194</strain>
    </source>
</reference>
<evidence type="ECO:0000313" key="4">
    <source>
        <dbReference type="Proteomes" id="UP000290815"/>
    </source>
</evidence>
<dbReference type="SUPFAM" id="SSF53098">
    <property type="entry name" value="Ribonuclease H-like"/>
    <property type="match status" value="1"/>
</dbReference>
<dbReference type="InterPro" id="IPR050900">
    <property type="entry name" value="Transposase_IS3/IS150/IS904"/>
</dbReference>
<dbReference type="PROSITE" id="PS50994">
    <property type="entry name" value="INTEGRASE"/>
    <property type="match status" value="1"/>
</dbReference>
<gene>
    <name evidence="3" type="ORF">NCTC10194_00435</name>
</gene>
<dbReference type="Proteomes" id="UP000290815">
    <property type="component" value="Chromosome"/>
</dbReference>
<dbReference type="GO" id="GO:0015074">
    <property type="term" value="P:DNA integration"/>
    <property type="evidence" value="ECO:0007669"/>
    <property type="project" value="InterPro"/>
</dbReference>
<sequence>MKQLKSHQWLELFSSYEDYKKNLISKNDFELKYYSIRGVSFFDKRFYEVKKYFMHKYKRYNLGMLNLESQTGKSPKKGKGTGRHRKPKITPIEIVKKEWEKMPKEQLIEILEIYKDSFDRNNIDVDISKIKKSSVSTRKLAIFFNKSKSTIHNIKTKEQRPRKRVVNNKYDQLIIDSFKKNKCLYGRKRLEIYIREKYQIDLNYRTIGRIMKRLNLFCLIRRKRKDREKKNTNVQFIDLVNRDYHGQKNQIIATDVTYIPSPKDCENNFVFLSIAIDHKSKFIVNYNLSKRNDLDLVMKHMSQIRLNKKWIAHSDHGFQYSSKIYVDIVRKNNGVISMRRVGKSLDNREAEYFFSILKSECLNLIDIAKLTFEELKSLIDNFVLWYNNERIQSILNWKTPQESWGALIK</sequence>
<dbReference type="Pfam" id="PF13333">
    <property type="entry name" value="rve_2"/>
    <property type="match status" value="1"/>
</dbReference>
<comment type="function">
    <text evidence="1">Involved in the transposition of the insertion sequence.</text>
</comment>
<dbReference type="InterPro" id="IPR048020">
    <property type="entry name" value="Transpos_IS3"/>
</dbReference>
<dbReference type="Pfam" id="PF00665">
    <property type="entry name" value="rve"/>
    <property type="match status" value="1"/>
</dbReference>
<dbReference type="Gene3D" id="3.30.420.10">
    <property type="entry name" value="Ribonuclease H-like superfamily/Ribonuclease H"/>
    <property type="match status" value="1"/>
</dbReference>
<feature type="domain" description="Integrase catalytic" evidence="2">
    <location>
        <begin position="244"/>
        <end position="408"/>
    </location>
</feature>
<dbReference type="GO" id="GO:0003676">
    <property type="term" value="F:nucleic acid binding"/>
    <property type="evidence" value="ECO:0007669"/>
    <property type="project" value="InterPro"/>
</dbReference>
<dbReference type="PANTHER" id="PTHR46889:SF5">
    <property type="entry name" value="INTEGRASE PROTEIN"/>
    <property type="match status" value="1"/>
</dbReference>
<protein>
    <submittedName>
        <fullName evidence="3">Integrase-recombinase protein</fullName>
    </submittedName>
</protein>
<evidence type="ECO:0000256" key="1">
    <source>
        <dbReference type="ARBA" id="ARBA00002286"/>
    </source>
</evidence>
<dbReference type="RefSeq" id="WP_084262920.1">
    <property type="nucleotide sequence ID" value="NZ_LR215024.1"/>
</dbReference>
<dbReference type="InterPro" id="IPR001584">
    <property type="entry name" value="Integrase_cat-core"/>
</dbReference>
<dbReference type="KEGG" id="mgly:NCTC10194_00435"/>
<evidence type="ECO:0000313" key="3">
    <source>
        <dbReference type="EMBL" id="VEU70424.1"/>
    </source>
</evidence>
<dbReference type="EMBL" id="LR215024">
    <property type="protein sequence ID" value="VEU70424.1"/>
    <property type="molecule type" value="Genomic_DNA"/>
</dbReference>
<dbReference type="NCBIfam" id="NF033516">
    <property type="entry name" value="transpos_IS3"/>
    <property type="match status" value="1"/>
</dbReference>
<dbReference type="InterPro" id="IPR025948">
    <property type="entry name" value="HTH-like_dom"/>
</dbReference>
<dbReference type="InterPro" id="IPR036397">
    <property type="entry name" value="RNaseH_sf"/>
</dbReference>
<dbReference type="InterPro" id="IPR012337">
    <property type="entry name" value="RNaseH-like_sf"/>
</dbReference>
<dbReference type="AlphaFoldDB" id="A0A449AV71"/>
<keyword evidence="4" id="KW-1185">Reference proteome</keyword>
<name>A0A449AV71_9BACT</name>
<evidence type="ECO:0000259" key="2">
    <source>
        <dbReference type="PROSITE" id="PS50994"/>
    </source>
</evidence>
<dbReference type="Pfam" id="PF13276">
    <property type="entry name" value="HTH_21"/>
    <property type="match status" value="1"/>
</dbReference>